<comment type="caution">
    <text evidence="2">The sequence shown here is derived from an EMBL/GenBank/DDBJ whole genome shotgun (WGS) entry which is preliminary data.</text>
</comment>
<protein>
    <submittedName>
        <fullName evidence="2">DUF2807 domain-containing protein</fullName>
    </submittedName>
</protein>
<keyword evidence="3" id="KW-1185">Reference proteome</keyword>
<evidence type="ECO:0000313" key="3">
    <source>
        <dbReference type="Proteomes" id="UP000625283"/>
    </source>
</evidence>
<dbReference type="Pfam" id="PF10988">
    <property type="entry name" value="DUF2807"/>
    <property type="match status" value="1"/>
</dbReference>
<evidence type="ECO:0000259" key="1">
    <source>
        <dbReference type="Pfam" id="PF10988"/>
    </source>
</evidence>
<proteinExistence type="predicted"/>
<sequence>MQTRCRVSLQKGEGNSFSIDEDSDRAGWIDIDVVNGELVICTKPEFYGFLLLHDYYPKITITFTELKGLRLLDRCFVKSVDTLFLHQTGIIVKEGSLDICVDAFSIDCTVLKNARVKISGESIISRVLTNQRGYYDGANLECSEGTVHAHFDSTVSIWFTEEVEIGLWGRSKLTYRDNPRMKMIQIDEGCALKALELPLT</sequence>
<gene>
    <name evidence="2" type="ORF">JKG61_06645</name>
</gene>
<reference evidence="2 3" key="1">
    <citation type="submission" date="2021-01" db="EMBL/GenBank/DDBJ databases">
        <title>C459-1 draft genome sequence.</title>
        <authorList>
            <person name="Zhang X.-F."/>
        </authorList>
    </citation>
    <scope>NUCLEOTIDE SEQUENCE [LARGE SCALE GENOMIC DNA]</scope>
    <source>
        <strain evidence="3">C459-1</strain>
    </source>
</reference>
<evidence type="ECO:0000313" key="2">
    <source>
        <dbReference type="EMBL" id="MBL1408426.1"/>
    </source>
</evidence>
<dbReference type="Gene3D" id="2.160.20.120">
    <property type="match status" value="1"/>
</dbReference>
<name>A0ABS1R155_9SPHI</name>
<accession>A0ABS1R155</accession>
<dbReference type="Proteomes" id="UP000625283">
    <property type="component" value="Unassembled WGS sequence"/>
</dbReference>
<organism evidence="2 3">
    <name type="scientific">Sphingobacterium faecale</name>
    <dbReference type="NCBI Taxonomy" id="2803775"/>
    <lineage>
        <taxon>Bacteria</taxon>
        <taxon>Pseudomonadati</taxon>
        <taxon>Bacteroidota</taxon>
        <taxon>Sphingobacteriia</taxon>
        <taxon>Sphingobacteriales</taxon>
        <taxon>Sphingobacteriaceae</taxon>
        <taxon>Sphingobacterium</taxon>
    </lineage>
</organism>
<feature type="domain" description="Putative auto-transporter adhesin head GIN" evidence="1">
    <location>
        <begin position="4"/>
        <end position="179"/>
    </location>
</feature>
<dbReference type="EMBL" id="JAERTY010000003">
    <property type="protein sequence ID" value="MBL1408426.1"/>
    <property type="molecule type" value="Genomic_DNA"/>
</dbReference>
<dbReference type="InterPro" id="IPR021255">
    <property type="entry name" value="DUF2807"/>
</dbReference>